<proteinExistence type="predicted"/>
<feature type="compositionally biased region" description="Gly residues" evidence="1">
    <location>
        <begin position="23"/>
        <end position="41"/>
    </location>
</feature>
<dbReference type="PROSITE" id="PS50096">
    <property type="entry name" value="IQ"/>
    <property type="match status" value="1"/>
</dbReference>
<feature type="compositionally biased region" description="Basic and acidic residues" evidence="1">
    <location>
        <begin position="448"/>
        <end position="459"/>
    </location>
</feature>
<evidence type="ECO:0000256" key="1">
    <source>
        <dbReference type="SAM" id="MobiDB-lite"/>
    </source>
</evidence>
<feature type="region of interest" description="Disordered" evidence="1">
    <location>
        <begin position="336"/>
        <end position="462"/>
    </location>
</feature>
<dbReference type="AlphaFoldDB" id="D8LJN7"/>
<dbReference type="InterPro" id="IPR000048">
    <property type="entry name" value="IQ_motif_EF-hand-BS"/>
</dbReference>
<feature type="region of interest" description="Disordered" evidence="1">
    <location>
        <begin position="1"/>
        <end position="43"/>
    </location>
</feature>
<sequence length="955" mass="107530">MQARKKQGWSDKAKSYATPTTWSGGGKATPGVGSGGDGTAAGLGALTARSDATSAGALTARSGARSIKPLTLADEWRLRDFRFTAMELERVKTTPFHRLPRKELKARKLLGRFHDGQDTAPAEGLARASERRCAAVRAKDKAARTTEESEWVEIDKKIFPEFWRQKDRQEARKVPREKRDKQGYHQGQRARGDDPVADLENDKLRVRELLLAFNGPISTFAKERARWDSRKVLDGELLTMTSSKRIAQFVATRRRAVEACGRDNTDLGRPPGPDAKVIALLRELITAKAIDSKYMDTKAAHNTAQRFNTEHYAKELERDIASQLREQILERERAMVHETKGGTYEDASVSDSSDDDAENWETETPPPGAPLVDKVKRVDASFRGGPTGNSRSPRKTGKVTDSTRGAESQNFSAAARTRSSVGHGSTATSDKHSAPNFGGSGRGGSDWAKGEGEVQEKDASSWQRLPAVQEFTQEEVEDLIGEDPSWEGCRACLTIPCRWSSCVDYRSVSARKTQIRDELFRLIGLWDLDEVVTVLPLSCVRGGPTTLPRNEAISELRWEAKELDRQLHLAAVDKELHDAYVCKAEAIEVKSLHEYSTLMWTKDAQVALSKERELTLARTTTQEVVDDLLESMLDGWVFGERQAEHAAAGIIPAVKASDPLRPGDQRRAVAYLDHRHRLRRVAHAQGKQLPEEIKGTHHSKALPIDDIAQQRIIEGRASKKKEDQKHLLRETENTMKFGLFSMVQGYLHAMTLVKREKEAWSCKGDVMTKEGTSFRPPLTSERKKMVQEVVKARERAAAQKKFLDRARKAEDRGALREAKNKRRVSQRKAMRVLESREREKASRNIQRVFRGFRGRVFAQRWAFKRAEIEALKSVLHEAAVNIQRAYRGHLGRVEATEVRMELAEYIADIRVKEAESDIDDFWKTHKLKATKDEVKKKLLNTVGQPLLALRRRKLQ</sequence>
<dbReference type="EMBL" id="FN648442">
    <property type="protein sequence ID" value="CBN77064.1"/>
    <property type="molecule type" value="Genomic_DNA"/>
</dbReference>
<organism evidence="2 3">
    <name type="scientific">Ectocarpus siliculosus</name>
    <name type="common">Brown alga</name>
    <name type="synonym">Conferva siliculosa</name>
    <dbReference type="NCBI Taxonomy" id="2880"/>
    <lineage>
        <taxon>Eukaryota</taxon>
        <taxon>Sar</taxon>
        <taxon>Stramenopiles</taxon>
        <taxon>Ochrophyta</taxon>
        <taxon>PX clade</taxon>
        <taxon>Phaeophyceae</taxon>
        <taxon>Ectocarpales</taxon>
        <taxon>Ectocarpaceae</taxon>
        <taxon>Ectocarpus</taxon>
    </lineage>
</organism>
<name>D8LJN7_ECTSI</name>
<feature type="compositionally biased region" description="Acidic residues" evidence="1">
    <location>
        <begin position="352"/>
        <end position="361"/>
    </location>
</feature>
<reference evidence="2 3" key="1">
    <citation type="journal article" date="2010" name="Nature">
        <title>The Ectocarpus genome and the independent evolution of multicellularity in brown algae.</title>
        <authorList>
            <person name="Cock J.M."/>
            <person name="Sterck L."/>
            <person name="Rouze P."/>
            <person name="Scornet D."/>
            <person name="Allen A.E."/>
            <person name="Amoutzias G."/>
            <person name="Anthouard V."/>
            <person name="Artiguenave F."/>
            <person name="Aury J.M."/>
            <person name="Badger J.H."/>
            <person name="Beszteri B."/>
            <person name="Billiau K."/>
            <person name="Bonnet E."/>
            <person name="Bothwell J.H."/>
            <person name="Bowler C."/>
            <person name="Boyen C."/>
            <person name="Brownlee C."/>
            <person name="Carrano C.J."/>
            <person name="Charrier B."/>
            <person name="Cho G.Y."/>
            <person name="Coelho S.M."/>
            <person name="Collen J."/>
            <person name="Corre E."/>
            <person name="Da Silva C."/>
            <person name="Delage L."/>
            <person name="Delaroque N."/>
            <person name="Dittami S.M."/>
            <person name="Doulbeau S."/>
            <person name="Elias M."/>
            <person name="Farnham G."/>
            <person name="Gachon C.M."/>
            <person name="Gschloessl B."/>
            <person name="Heesch S."/>
            <person name="Jabbari K."/>
            <person name="Jubin C."/>
            <person name="Kawai H."/>
            <person name="Kimura K."/>
            <person name="Kloareg B."/>
            <person name="Kupper F.C."/>
            <person name="Lang D."/>
            <person name="Le Bail A."/>
            <person name="Leblanc C."/>
            <person name="Lerouge P."/>
            <person name="Lohr M."/>
            <person name="Lopez P.J."/>
            <person name="Martens C."/>
            <person name="Maumus F."/>
            <person name="Michel G."/>
            <person name="Miranda-Saavedra D."/>
            <person name="Morales J."/>
            <person name="Moreau H."/>
            <person name="Motomura T."/>
            <person name="Nagasato C."/>
            <person name="Napoli C.A."/>
            <person name="Nelson D.R."/>
            <person name="Nyvall-Collen P."/>
            <person name="Peters A.F."/>
            <person name="Pommier C."/>
            <person name="Potin P."/>
            <person name="Poulain J."/>
            <person name="Quesneville H."/>
            <person name="Read B."/>
            <person name="Rensing S.A."/>
            <person name="Ritter A."/>
            <person name="Rousvoal S."/>
            <person name="Samanta M."/>
            <person name="Samson G."/>
            <person name="Schroeder D.C."/>
            <person name="Segurens B."/>
            <person name="Strittmatter M."/>
            <person name="Tonon T."/>
            <person name="Tregear J.W."/>
            <person name="Valentin K."/>
            <person name="von Dassow P."/>
            <person name="Yamagishi T."/>
            <person name="Van de Peer Y."/>
            <person name="Wincker P."/>
        </authorList>
    </citation>
    <scope>NUCLEOTIDE SEQUENCE [LARGE SCALE GENOMIC DNA]</scope>
    <source>
        <strain evidence="3">Ec32 / CCAP1310/4</strain>
    </source>
</reference>
<dbReference type="EMBL" id="FN649737">
    <property type="protein sequence ID" value="CBN77064.1"/>
    <property type="molecule type" value="Genomic_DNA"/>
</dbReference>
<feature type="compositionally biased region" description="Polar residues" evidence="1">
    <location>
        <begin position="399"/>
        <end position="428"/>
    </location>
</feature>
<dbReference type="Gene3D" id="1.20.5.190">
    <property type="match status" value="1"/>
</dbReference>
<dbReference type="eggNOG" id="ENOG502QY4N">
    <property type="taxonomic scope" value="Eukaryota"/>
</dbReference>
<protein>
    <recommendedName>
        <fullName evidence="4">IQ calmodulin-binding motif family protein</fullName>
    </recommendedName>
</protein>
<feature type="compositionally biased region" description="Basic and acidic residues" evidence="1">
    <location>
        <begin position="169"/>
        <end position="183"/>
    </location>
</feature>
<gene>
    <name evidence="2" type="ORF">Esi_0026_0138</name>
</gene>
<evidence type="ECO:0008006" key="4">
    <source>
        <dbReference type="Google" id="ProtNLM"/>
    </source>
</evidence>
<dbReference type="Proteomes" id="UP000002630">
    <property type="component" value="Linkage Group LG12"/>
</dbReference>
<dbReference type="Pfam" id="PF00612">
    <property type="entry name" value="IQ"/>
    <property type="match status" value="1"/>
</dbReference>
<evidence type="ECO:0000313" key="2">
    <source>
        <dbReference type="EMBL" id="CBN77064.1"/>
    </source>
</evidence>
<dbReference type="OrthoDB" id="70856at2759"/>
<accession>D8LJN7</accession>
<dbReference type="InParanoid" id="D8LJN7"/>
<evidence type="ECO:0000313" key="3">
    <source>
        <dbReference type="Proteomes" id="UP000002630"/>
    </source>
</evidence>
<dbReference type="SMART" id="SM00015">
    <property type="entry name" value="IQ"/>
    <property type="match status" value="2"/>
</dbReference>
<feature type="region of interest" description="Disordered" evidence="1">
    <location>
        <begin position="169"/>
        <end position="198"/>
    </location>
</feature>
<keyword evidence="3" id="KW-1185">Reference proteome</keyword>